<dbReference type="GO" id="GO:0043752">
    <property type="term" value="F:adenosylcobinamide kinase activity"/>
    <property type="evidence" value="ECO:0007669"/>
    <property type="project" value="InterPro"/>
</dbReference>
<dbReference type="Pfam" id="PF02283">
    <property type="entry name" value="CobU"/>
    <property type="match status" value="1"/>
</dbReference>
<reference evidence="1" key="1">
    <citation type="journal article" date="2021" name="PeerJ">
        <title>Extensive microbial diversity within the chicken gut microbiome revealed by metagenomics and culture.</title>
        <authorList>
            <person name="Gilroy R."/>
            <person name="Ravi A."/>
            <person name="Getino M."/>
            <person name="Pursley I."/>
            <person name="Horton D.L."/>
            <person name="Alikhan N.F."/>
            <person name="Baker D."/>
            <person name="Gharbi K."/>
            <person name="Hall N."/>
            <person name="Watson M."/>
            <person name="Adriaenssens E.M."/>
            <person name="Foster-Nyarko E."/>
            <person name="Jarju S."/>
            <person name="Secka A."/>
            <person name="Antonio M."/>
            <person name="Oren A."/>
            <person name="Chaudhuri R.R."/>
            <person name="La Ragione R."/>
            <person name="Hildebrand F."/>
            <person name="Pallen M.J."/>
        </authorList>
    </citation>
    <scope>NUCLEOTIDE SEQUENCE</scope>
    <source>
        <strain evidence="1">CHK33-7979</strain>
    </source>
</reference>
<organism evidence="1 2">
    <name type="scientific">Candidatus Intestinimonas merdavium</name>
    <dbReference type="NCBI Taxonomy" id="2838622"/>
    <lineage>
        <taxon>Bacteria</taxon>
        <taxon>Bacillati</taxon>
        <taxon>Bacillota</taxon>
        <taxon>Clostridia</taxon>
        <taxon>Eubacteriales</taxon>
        <taxon>Intestinimonas</taxon>
    </lineage>
</organism>
<dbReference type="InterPro" id="IPR003203">
    <property type="entry name" value="CobU/CobP"/>
</dbReference>
<dbReference type="Proteomes" id="UP000886824">
    <property type="component" value="Unassembled WGS sequence"/>
</dbReference>
<keyword evidence="1" id="KW-0418">Kinase</keyword>
<protein>
    <submittedName>
        <fullName evidence="1">Bifunctional adenosylcobinamide kinase/adenosylcobinamide-phosphate guanylyltransferase</fullName>
    </submittedName>
</protein>
<proteinExistence type="predicted"/>
<keyword evidence="1" id="KW-0808">Transferase</keyword>
<comment type="caution">
    <text evidence="1">The sequence shown here is derived from an EMBL/GenBank/DDBJ whole genome shotgun (WGS) entry which is preliminary data.</text>
</comment>
<sequence length="122" mass="13048">MILLIGGVGQGKLAYALEKTGCDPENVARDPASARTKPIFAGLAEWVRSHPGEGIGDLLDVNPGVVILCDEVGCGVVPVDPAERAWREETGRLCCELAQKADRVERIFCGLSMVLKGEGTWK</sequence>
<dbReference type="GO" id="GO:0016779">
    <property type="term" value="F:nucleotidyltransferase activity"/>
    <property type="evidence" value="ECO:0007669"/>
    <property type="project" value="UniProtKB-KW"/>
</dbReference>
<dbReference type="Gene3D" id="3.40.50.300">
    <property type="entry name" value="P-loop containing nucleotide triphosphate hydrolases"/>
    <property type="match status" value="1"/>
</dbReference>
<name>A0A9D2CEK8_9FIRM</name>
<reference evidence="1" key="2">
    <citation type="submission" date="2021-04" db="EMBL/GenBank/DDBJ databases">
        <authorList>
            <person name="Gilroy R."/>
        </authorList>
    </citation>
    <scope>NUCLEOTIDE SEQUENCE</scope>
    <source>
        <strain evidence="1">CHK33-7979</strain>
    </source>
</reference>
<evidence type="ECO:0000313" key="2">
    <source>
        <dbReference type="Proteomes" id="UP000886824"/>
    </source>
</evidence>
<dbReference type="GO" id="GO:0009236">
    <property type="term" value="P:cobalamin biosynthetic process"/>
    <property type="evidence" value="ECO:0007669"/>
    <property type="project" value="InterPro"/>
</dbReference>
<dbReference type="GO" id="GO:0000166">
    <property type="term" value="F:nucleotide binding"/>
    <property type="evidence" value="ECO:0007669"/>
    <property type="project" value="InterPro"/>
</dbReference>
<dbReference type="AlphaFoldDB" id="A0A9D2CEK8"/>
<dbReference type="EMBL" id="DXCX01000074">
    <property type="protein sequence ID" value="HIY73693.1"/>
    <property type="molecule type" value="Genomic_DNA"/>
</dbReference>
<gene>
    <name evidence="1" type="ORF">H9826_06950</name>
</gene>
<keyword evidence="1" id="KW-0548">Nucleotidyltransferase</keyword>
<accession>A0A9D2CEK8</accession>
<dbReference type="InterPro" id="IPR027417">
    <property type="entry name" value="P-loop_NTPase"/>
</dbReference>
<evidence type="ECO:0000313" key="1">
    <source>
        <dbReference type="EMBL" id="HIY73693.1"/>
    </source>
</evidence>
<dbReference type="SUPFAM" id="SSF52540">
    <property type="entry name" value="P-loop containing nucleoside triphosphate hydrolases"/>
    <property type="match status" value="1"/>
</dbReference>